<evidence type="ECO:0000256" key="3">
    <source>
        <dbReference type="ARBA" id="ARBA00023125"/>
    </source>
</evidence>
<dbReference type="InterPro" id="IPR004585">
    <property type="entry name" value="DNA_recomb/repair_Rad52"/>
</dbReference>
<reference evidence="8 9" key="1">
    <citation type="submission" date="2015-05" db="EMBL/GenBank/DDBJ databases">
        <authorList>
            <person name="Wang D.B."/>
            <person name="Wang M."/>
        </authorList>
    </citation>
    <scope>NUCLEOTIDE SEQUENCE [LARGE SCALE GENOMIC DNA]</scope>
    <source>
        <strain evidence="8">VL1</strain>
    </source>
</reference>
<dbReference type="EMBL" id="CVQH01021529">
    <property type="protein sequence ID" value="CRK30862.1"/>
    <property type="molecule type" value="Genomic_DNA"/>
</dbReference>
<feature type="region of interest" description="Disordered" evidence="7">
    <location>
        <begin position="273"/>
        <end position="435"/>
    </location>
</feature>
<protein>
    <recommendedName>
        <fullName evidence="6">RAD52 homolog</fullName>
    </recommendedName>
</protein>
<feature type="compositionally biased region" description="Polar residues" evidence="7">
    <location>
        <begin position="193"/>
        <end position="205"/>
    </location>
</feature>
<name>A0A0G4M9A9_VERLO</name>
<sequence>MPAPGDQHSGNLVNPFEEPQKRMTEYTAQQIATLQSRLEKQLGPEYISARAGPSGQKVHYIAAEKCIALANEVFGFNGWSSGIQNIQVDFVDEHPQTLKISLGLSVIVRVTLRDGTFHEDIGYGHIENCKGKAAAFEKAKKEGTTDALKRALRNFGNVLGNCIYDKDYLAKVTKLKPGPTKSVPAGNVGNMRGPQTPTQGSNMRQAPQGAYQNRPVPPNQPRAPANIVAPAAPQNIQRANNGTPPPNAGSAAAAGTPESVGFFSARAVKDIPESKLSSNNPNAALSLAPGQHAFNPKAESPSIRKTPGIDHSSSKPVSRNGQHVPPAATQAGAAGGGGISSASGFTPQRPTSGPQGGMGNPQLSQTRRIGAPAGPASPLANRNSYRAPTMIKRPVPQEGATGRPPLAEVVNKSGPTVNSGSEMAAVDAAKRQRTS</sequence>
<dbReference type="Gene3D" id="3.30.390.80">
    <property type="entry name" value="DNA repair protein Rad52/59/22"/>
    <property type="match status" value="1"/>
</dbReference>
<evidence type="ECO:0000256" key="5">
    <source>
        <dbReference type="ARBA" id="ARBA00023204"/>
    </source>
</evidence>
<dbReference type="FunFam" id="3.30.390.80:FF:000001">
    <property type="entry name" value="DNA repair protein RAD52 homolog"/>
    <property type="match status" value="1"/>
</dbReference>
<organism evidence="8 9">
    <name type="scientific">Verticillium longisporum</name>
    <name type="common">Verticillium dahliae var. longisporum</name>
    <dbReference type="NCBI Taxonomy" id="100787"/>
    <lineage>
        <taxon>Eukaryota</taxon>
        <taxon>Fungi</taxon>
        <taxon>Dikarya</taxon>
        <taxon>Ascomycota</taxon>
        <taxon>Pezizomycotina</taxon>
        <taxon>Sordariomycetes</taxon>
        <taxon>Hypocreomycetidae</taxon>
        <taxon>Glomerellales</taxon>
        <taxon>Plectosphaerellaceae</taxon>
        <taxon>Verticillium</taxon>
    </lineage>
</organism>
<accession>A0A0G4M9A9</accession>
<dbReference type="GO" id="GO:0045002">
    <property type="term" value="P:double-strand break repair via single-strand annealing"/>
    <property type="evidence" value="ECO:0007669"/>
    <property type="project" value="InterPro"/>
</dbReference>
<keyword evidence="4" id="KW-0233">DNA recombination</keyword>
<dbReference type="Proteomes" id="UP000044602">
    <property type="component" value="Unassembled WGS sequence"/>
</dbReference>
<evidence type="ECO:0000256" key="4">
    <source>
        <dbReference type="ARBA" id="ARBA00023172"/>
    </source>
</evidence>
<dbReference type="PANTHER" id="PTHR12132:SF1">
    <property type="entry name" value="DNA REPAIR PROTEIN RAD52 HOMOLOG"/>
    <property type="match status" value="1"/>
</dbReference>
<evidence type="ECO:0000313" key="9">
    <source>
        <dbReference type="Proteomes" id="UP000044602"/>
    </source>
</evidence>
<dbReference type="InterPro" id="IPR041247">
    <property type="entry name" value="Rad52_fam"/>
</dbReference>
<dbReference type="AlphaFoldDB" id="A0A0G4M9A9"/>
<dbReference type="SUPFAM" id="SSF54768">
    <property type="entry name" value="dsRNA-binding domain-like"/>
    <property type="match status" value="1"/>
</dbReference>
<keyword evidence="5" id="KW-0234">DNA repair</keyword>
<dbReference type="InterPro" id="IPR042525">
    <property type="entry name" value="Rad52_Rad59_Rad22_sf"/>
</dbReference>
<evidence type="ECO:0000256" key="6">
    <source>
        <dbReference type="ARBA" id="ARBA00077224"/>
    </source>
</evidence>
<evidence type="ECO:0000256" key="1">
    <source>
        <dbReference type="ARBA" id="ARBA00006638"/>
    </source>
</evidence>
<comment type="similarity">
    <text evidence="1">Belongs to the RAD52 family.</text>
</comment>
<evidence type="ECO:0000313" key="8">
    <source>
        <dbReference type="EMBL" id="CRK30862.1"/>
    </source>
</evidence>
<feature type="region of interest" description="Disordered" evidence="7">
    <location>
        <begin position="236"/>
        <end position="255"/>
    </location>
</feature>
<dbReference type="PANTHER" id="PTHR12132">
    <property type="entry name" value="DNA REPAIR AND RECOMBINATION PROTEIN RAD52, RAD59"/>
    <property type="match status" value="1"/>
</dbReference>
<dbReference type="GO" id="GO:0003697">
    <property type="term" value="F:single-stranded DNA binding"/>
    <property type="evidence" value="ECO:0007669"/>
    <property type="project" value="UniProtKB-ARBA"/>
</dbReference>
<gene>
    <name evidence="8" type="ORF">BN1708_005293</name>
</gene>
<proteinExistence type="inferred from homology"/>
<evidence type="ECO:0000256" key="7">
    <source>
        <dbReference type="SAM" id="MobiDB-lite"/>
    </source>
</evidence>
<keyword evidence="2" id="KW-0227">DNA damage</keyword>
<keyword evidence="3" id="KW-0238">DNA-binding</keyword>
<dbReference type="GO" id="GO:0000730">
    <property type="term" value="P:DNA recombinase assembly"/>
    <property type="evidence" value="ECO:0007669"/>
    <property type="project" value="InterPro"/>
</dbReference>
<dbReference type="Pfam" id="PF04098">
    <property type="entry name" value="Rad52_Rad22"/>
    <property type="match status" value="1"/>
</dbReference>
<feature type="region of interest" description="Disordered" evidence="7">
    <location>
        <begin position="180"/>
        <end position="214"/>
    </location>
</feature>
<dbReference type="NCBIfam" id="TIGR00607">
    <property type="entry name" value="rad52"/>
    <property type="match status" value="1"/>
</dbReference>
<dbReference type="InterPro" id="IPR007232">
    <property type="entry name" value="Rad52_Rad59_Rad22"/>
</dbReference>
<dbReference type="GO" id="GO:0005634">
    <property type="term" value="C:nucleus"/>
    <property type="evidence" value="ECO:0007669"/>
    <property type="project" value="InterPro"/>
</dbReference>
<dbReference type="GO" id="GO:0006312">
    <property type="term" value="P:mitotic recombination"/>
    <property type="evidence" value="ECO:0007669"/>
    <property type="project" value="TreeGrafter"/>
</dbReference>
<keyword evidence="9" id="KW-1185">Reference proteome</keyword>
<evidence type="ECO:0000256" key="2">
    <source>
        <dbReference type="ARBA" id="ARBA00022763"/>
    </source>
</evidence>
<dbReference type="STRING" id="100787.A0A0G4M9A9"/>